<dbReference type="InterPro" id="IPR006426">
    <property type="entry name" value="Asn_synth_AEB"/>
</dbReference>
<dbReference type="Pfam" id="PF13522">
    <property type="entry name" value="GATase_6"/>
    <property type="match status" value="1"/>
</dbReference>
<dbReference type="InterPro" id="IPR033738">
    <property type="entry name" value="AsnB_N"/>
</dbReference>
<keyword evidence="6" id="KW-0315">Glutamine amidotransferase</keyword>
<dbReference type="GO" id="GO:0004066">
    <property type="term" value="F:asparagine synthase (glutamine-hydrolyzing) activity"/>
    <property type="evidence" value="ECO:0007669"/>
    <property type="project" value="UniProtKB-EC"/>
</dbReference>
<feature type="domain" description="Glutamine amidotransferase type-2" evidence="8">
    <location>
        <begin position="2"/>
        <end position="224"/>
    </location>
</feature>
<dbReference type="EMBL" id="JAPWGW010000002">
    <property type="protein sequence ID" value="MCZ4297923.1"/>
    <property type="molecule type" value="Genomic_DNA"/>
</dbReference>
<proteinExistence type="inferred from homology"/>
<dbReference type="InterPro" id="IPR051786">
    <property type="entry name" value="ASN_synthetase/amidase"/>
</dbReference>
<keyword evidence="5" id="KW-0067">ATP-binding</keyword>
<dbReference type="PANTHER" id="PTHR43284:SF1">
    <property type="entry name" value="ASPARAGINE SYNTHETASE"/>
    <property type="match status" value="1"/>
</dbReference>
<comment type="pathway">
    <text evidence="1">Amino-acid biosynthesis; L-asparagine biosynthesis; L-asparagine from L-aspartate (L-Gln route): step 1/1.</text>
</comment>
<evidence type="ECO:0000256" key="4">
    <source>
        <dbReference type="ARBA" id="ARBA00022741"/>
    </source>
</evidence>
<evidence type="ECO:0000256" key="7">
    <source>
        <dbReference type="ARBA" id="ARBA00048741"/>
    </source>
</evidence>
<comment type="similarity">
    <text evidence="2">Belongs to the asparagine synthetase family.</text>
</comment>
<dbReference type="EC" id="6.3.5.4" evidence="3"/>
<organism evidence="9 10">
    <name type="scientific">Henriciella marina</name>
    <dbReference type="NCBI Taxonomy" id="453851"/>
    <lineage>
        <taxon>Bacteria</taxon>
        <taxon>Pseudomonadati</taxon>
        <taxon>Pseudomonadota</taxon>
        <taxon>Alphaproteobacteria</taxon>
        <taxon>Hyphomonadales</taxon>
        <taxon>Hyphomonadaceae</taxon>
        <taxon>Henriciella</taxon>
    </lineage>
</organism>
<dbReference type="InterPro" id="IPR014729">
    <property type="entry name" value="Rossmann-like_a/b/a_fold"/>
</dbReference>
<protein>
    <recommendedName>
        <fullName evidence="3">asparagine synthase (glutamine-hydrolyzing)</fullName>
        <ecNumber evidence="3">6.3.5.4</ecNumber>
    </recommendedName>
</protein>
<dbReference type="InterPro" id="IPR017932">
    <property type="entry name" value="GATase_2_dom"/>
</dbReference>
<evidence type="ECO:0000256" key="2">
    <source>
        <dbReference type="ARBA" id="ARBA00005752"/>
    </source>
</evidence>
<dbReference type="SUPFAM" id="SSF52402">
    <property type="entry name" value="Adenine nucleotide alpha hydrolases-like"/>
    <property type="match status" value="1"/>
</dbReference>
<dbReference type="Proteomes" id="UP001083770">
    <property type="component" value="Unassembled WGS sequence"/>
</dbReference>
<sequence>MCGITGFFDPAGRLGRAEATERLAAMGKAISFRGPDAADQWVHEGSVGEVRLGLAHRRLSIVDLSPTGAQPMKSHCGRFVIAFNGEIYNHQELKRELDQRGGRSWRGSSDTEVLLELLAEKGVHEALNLCDGMFAFALIDRSKGKLILARDAFGEKPLSYGIWDGTLLFGSELSALKAWPGFAPPQDRSALSAYFAYSCIPAPKTIYEGILKLPPGHTLEISAADIHSRRLPEAKAWFDPIEHALEARRQPFQGDFSDAVKATQQVLSRSVARRQVADVPLGALLSGGIDSTLTTALMQQTSHTPVQTFTIGFEESGYDESPYAEAVAAHLGTQHQTAILNESIVLDAIPMLARHCDEPFADSSLVPTYLVSRMARQNVKVVLTGDGGDEMFAGYNRYLFGPKLWAQFSAMPASVRRGLATTLQSIPPQMLTAFFDRLPKTLSGQLGQGRAGEQLHKVARLLKASDQNGFEDALLRTCDQSDILRTDEKSELNVSINQNRLNDLDFSEILMINDLTNYLHNDVLAKIDRASMAVSLEARTPFLNREVMQLAWSMPMAQKASDGVGKKVLRELLKEFVPTHLMDRPKAGFALPIGRWLRGPLADWAESLLSKESLDRSDALNSKKVMQVWSEHRSGRRDHESLVWSILMYQSWREDPI</sequence>
<keyword evidence="4" id="KW-0547">Nucleotide-binding</keyword>
<keyword evidence="10" id="KW-1185">Reference proteome</keyword>
<dbReference type="RefSeq" id="WP_269402043.1">
    <property type="nucleotide sequence ID" value="NZ_JAPWGW010000002.1"/>
</dbReference>
<comment type="caution">
    <text evidence="9">The sequence shown here is derived from an EMBL/GenBank/DDBJ whole genome shotgun (WGS) entry which is preliminary data.</text>
</comment>
<dbReference type="InterPro" id="IPR001962">
    <property type="entry name" value="Asn_synthase"/>
</dbReference>
<dbReference type="PANTHER" id="PTHR43284">
    <property type="entry name" value="ASPARAGINE SYNTHETASE (GLUTAMINE-HYDROLYZING)"/>
    <property type="match status" value="1"/>
</dbReference>
<comment type="catalytic activity">
    <reaction evidence="7">
        <text>L-aspartate + L-glutamine + ATP + H2O = L-asparagine + L-glutamate + AMP + diphosphate + H(+)</text>
        <dbReference type="Rhea" id="RHEA:12228"/>
        <dbReference type="ChEBI" id="CHEBI:15377"/>
        <dbReference type="ChEBI" id="CHEBI:15378"/>
        <dbReference type="ChEBI" id="CHEBI:29985"/>
        <dbReference type="ChEBI" id="CHEBI:29991"/>
        <dbReference type="ChEBI" id="CHEBI:30616"/>
        <dbReference type="ChEBI" id="CHEBI:33019"/>
        <dbReference type="ChEBI" id="CHEBI:58048"/>
        <dbReference type="ChEBI" id="CHEBI:58359"/>
        <dbReference type="ChEBI" id="CHEBI:456215"/>
        <dbReference type="EC" id="6.3.5.4"/>
    </reaction>
</comment>
<reference evidence="9" key="1">
    <citation type="submission" date="2022-12" db="EMBL/GenBank/DDBJ databases">
        <title>Bacterial isolates from different developmental stages of Nematostella vectensis.</title>
        <authorList>
            <person name="Fraune S."/>
        </authorList>
    </citation>
    <scope>NUCLEOTIDE SEQUENCE</scope>
    <source>
        <strain evidence="9">G21632-S1</strain>
    </source>
</reference>
<evidence type="ECO:0000313" key="9">
    <source>
        <dbReference type="EMBL" id="MCZ4297923.1"/>
    </source>
</evidence>
<accession>A0ABT4LUR1</accession>
<dbReference type="Pfam" id="PF00733">
    <property type="entry name" value="Asn_synthase"/>
    <property type="match status" value="1"/>
</dbReference>
<dbReference type="CDD" id="cd01991">
    <property type="entry name" value="Asn_synthase_B_C"/>
    <property type="match status" value="1"/>
</dbReference>
<dbReference type="PROSITE" id="PS51278">
    <property type="entry name" value="GATASE_TYPE_2"/>
    <property type="match status" value="1"/>
</dbReference>
<dbReference type="CDD" id="cd00712">
    <property type="entry name" value="AsnB"/>
    <property type="match status" value="1"/>
</dbReference>
<evidence type="ECO:0000256" key="1">
    <source>
        <dbReference type="ARBA" id="ARBA00005187"/>
    </source>
</evidence>
<dbReference type="InterPro" id="IPR029055">
    <property type="entry name" value="Ntn_hydrolases_N"/>
</dbReference>
<gene>
    <name evidence="9" type="primary">asnB</name>
    <name evidence="9" type="ORF">O4G74_07625</name>
</gene>
<evidence type="ECO:0000256" key="3">
    <source>
        <dbReference type="ARBA" id="ARBA00012737"/>
    </source>
</evidence>
<dbReference type="Gene3D" id="3.60.20.10">
    <property type="entry name" value="Glutamine Phosphoribosylpyrophosphate, subunit 1, domain 1"/>
    <property type="match status" value="1"/>
</dbReference>
<evidence type="ECO:0000259" key="8">
    <source>
        <dbReference type="PROSITE" id="PS51278"/>
    </source>
</evidence>
<evidence type="ECO:0000256" key="6">
    <source>
        <dbReference type="ARBA" id="ARBA00022962"/>
    </source>
</evidence>
<keyword evidence="9" id="KW-0436">Ligase</keyword>
<dbReference type="Gene3D" id="3.40.50.620">
    <property type="entry name" value="HUPs"/>
    <property type="match status" value="1"/>
</dbReference>
<dbReference type="SUPFAM" id="SSF56235">
    <property type="entry name" value="N-terminal nucleophile aminohydrolases (Ntn hydrolases)"/>
    <property type="match status" value="1"/>
</dbReference>
<dbReference type="NCBIfam" id="TIGR01536">
    <property type="entry name" value="asn_synth_AEB"/>
    <property type="match status" value="1"/>
</dbReference>
<name>A0ABT4LUR1_9PROT</name>
<evidence type="ECO:0000256" key="5">
    <source>
        <dbReference type="ARBA" id="ARBA00022840"/>
    </source>
</evidence>
<dbReference type="PIRSF" id="PIRSF001589">
    <property type="entry name" value="Asn_synthetase_glu-h"/>
    <property type="match status" value="1"/>
</dbReference>
<evidence type="ECO:0000313" key="10">
    <source>
        <dbReference type="Proteomes" id="UP001083770"/>
    </source>
</evidence>